<dbReference type="EMBL" id="LR902396">
    <property type="protein sequence ID" value="CAD7250485.1"/>
    <property type="molecule type" value="Genomic_DNA"/>
</dbReference>
<evidence type="ECO:0000256" key="2">
    <source>
        <dbReference type="ARBA" id="ARBA00022723"/>
    </source>
</evidence>
<feature type="compositionally biased region" description="Basic and acidic residues" evidence="6">
    <location>
        <begin position="444"/>
        <end position="455"/>
    </location>
</feature>
<dbReference type="Gene3D" id="2.20.28.200">
    <property type="match status" value="1"/>
</dbReference>
<comment type="caution">
    <text evidence="5">Lacks conserved residue(s) required for the propagation of feature annotation.</text>
</comment>
<keyword evidence="4" id="KW-0520">NAD</keyword>
<dbReference type="GO" id="GO:0000122">
    <property type="term" value="P:negative regulation of transcription by RNA polymerase II"/>
    <property type="evidence" value="ECO:0007669"/>
    <property type="project" value="TreeGrafter"/>
</dbReference>
<evidence type="ECO:0000313" key="8">
    <source>
        <dbReference type="EMBL" id="CAD7250485.1"/>
    </source>
</evidence>
<dbReference type="AlphaFoldDB" id="A0A7R9AAK0"/>
<dbReference type="SUPFAM" id="SSF52467">
    <property type="entry name" value="DHS-like NAD/FAD-binding domain"/>
    <property type="match status" value="1"/>
</dbReference>
<dbReference type="OrthoDB" id="2919105at2759"/>
<dbReference type="PANTHER" id="PTHR11085:SF12">
    <property type="entry name" value="NAD-DEPENDENT PROTEIN DEACYLASE SIRTUIN-6"/>
    <property type="match status" value="1"/>
</dbReference>
<evidence type="ECO:0000256" key="1">
    <source>
        <dbReference type="ARBA" id="ARBA00012928"/>
    </source>
</evidence>
<dbReference type="GO" id="GO:0070403">
    <property type="term" value="F:NAD+ binding"/>
    <property type="evidence" value="ECO:0007669"/>
    <property type="project" value="TreeGrafter"/>
</dbReference>
<dbReference type="GO" id="GO:0046969">
    <property type="term" value="F:histone H3K9 deacetylase activity, NAD-dependent"/>
    <property type="evidence" value="ECO:0007669"/>
    <property type="project" value="TreeGrafter"/>
</dbReference>
<dbReference type="GO" id="GO:0005634">
    <property type="term" value="C:nucleus"/>
    <property type="evidence" value="ECO:0007669"/>
    <property type="project" value="TreeGrafter"/>
</dbReference>
<protein>
    <recommendedName>
        <fullName evidence="1">protein acetyllysine N-acetyltransferase</fullName>
        <ecNumber evidence="1">2.3.1.286</ecNumber>
    </recommendedName>
</protein>
<feature type="compositionally biased region" description="Basic and acidic residues" evidence="6">
    <location>
        <begin position="357"/>
        <end position="383"/>
    </location>
</feature>
<feature type="compositionally biased region" description="Basic and acidic residues" evidence="6">
    <location>
        <begin position="391"/>
        <end position="401"/>
    </location>
</feature>
<dbReference type="PROSITE" id="PS50305">
    <property type="entry name" value="SIRTUIN"/>
    <property type="match status" value="1"/>
</dbReference>
<feature type="domain" description="Deacetylase sirtuin-type" evidence="7">
    <location>
        <begin position="27"/>
        <end position="239"/>
    </location>
</feature>
<name>A0A7R9AAK0_9CRUS</name>
<gene>
    <name evidence="8" type="ORF">DSTB1V02_LOCUS10258</name>
</gene>
<keyword evidence="9" id="KW-1185">Reference proteome</keyword>
<dbReference type="InterPro" id="IPR026590">
    <property type="entry name" value="Ssirtuin_cat_dom"/>
</dbReference>
<dbReference type="PANTHER" id="PTHR11085">
    <property type="entry name" value="NAD-DEPENDENT PROTEIN DEACYLASE SIRTUIN-5, MITOCHONDRIAL-RELATED"/>
    <property type="match status" value="1"/>
</dbReference>
<feature type="compositionally biased region" description="Acidic residues" evidence="6">
    <location>
        <begin position="292"/>
        <end position="303"/>
    </location>
</feature>
<dbReference type="Gene3D" id="3.40.50.1220">
    <property type="entry name" value="TPP-binding domain"/>
    <property type="match status" value="2"/>
</dbReference>
<evidence type="ECO:0000256" key="6">
    <source>
        <dbReference type="SAM" id="MobiDB-lite"/>
    </source>
</evidence>
<dbReference type="EC" id="2.3.1.286" evidence="1"/>
<evidence type="ECO:0000313" key="9">
    <source>
        <dbReference type="Proteomes" id="UP000677054"/>
    </source>
</evidence>
<dbReference type="GO" id="GO:0003714">
    <property type="term" value="F:transcription corepressor activity"/>
    <property type="evidence" value="ECO:0007669"/>
    <property type="project" value="TreeGrafter"/>
</dbReference>
<accession>A0A7R9AAK0</accession>
<dbReference type="EMBL" id="CAJPEV010002879">
    <property type="protein sequence ID" value="CAG0898322.1"/>
    <property type="molecule type" value="Genomic_DNA"/>
</dbReference>
<sequence>MSCNYAEGLSSYENKGKCGLPEIFDSPSKVDEKVKRLAEWMRGSKHTVLHTGAGISTAAGIPDFRGPKGVWTLEQKGEKPQVDMGFSKALPTKTHISWATEDPVKTVGQKLVGQACFGQRDSGRPCRGKLRDNILDWEDRLPERDMQVAQAHSLAAQLSICLGTTLQIVPSGNLPVLTKKTKGRLVICNLQPTKHDRKADLLIHTYVDDMMEKLCSYLDVRPPEYKPKMGVILEPMEWTVRDEWLKDLPKVELPQKKRKRRGKPFQRGHAKRERSHVRAKPEFTLLKKEPKEEEEEEEDEEGIGETPFQNGDDSAGDTESGCIDSKQEPMEQDDVERMDEGEKTRQNGDNSEASETDEPKSAGENMRDRETVSDCMGKKEKLSLDPTGDMEGSKSHSDEGNARQTGNHSELPDANNLGSKAGDVRDENEEAGKNTASNDADCPVWDHEEMMRLQEESIQDSSAKEEVKKQEMEDESRQEVPIPGSTGEN</sequence>
<organism evidence="8">
    <name type="scientific">Darwinula stevensoni</name>
    <dbReference type="NCBI Taxonomy" id="69355"/>
    <lineage>
        <taxon>Eukaryota</taxon>
        <taxon>Metazoa</taxon>
        <taxon>Ecdysozoa</taxon>
        <taxon>Arthropoda</taxon>
        <taxon>Crustacea</taxon>
        <taxon>Oligostraca</taxon>
        <taxon>Ostracoda</taxon>
        <taxon>Podocopa</taxon>
        <taxon>Podocopida</taxon>
        <taxon>Darwinulocopina</taxon>
        <taxon>Darwinuloidea</taxon>
        <taxon>Darwinulidae</taxon>
        <taxon>Darwinula</taxon>
    </lineage>
</organism>
<evidence type="ECO:0000256" key="4">
    <source>
        <dbReference type="ARBA" id="ARBA00023027"/>
    </source>
</evidence>
<feature type="compositionally biased region" description="Basic residues" evidence="6">
    <location>
        <begin position="256"/>
        <end position="278"/>
    </location>
</feature>
<keyword evidence="2" id="KW-0479">Metal-binding</keyword>
<evidence type="ECO:0000256" key="3">
    <source>
        <dbReference type="ARBA" id="ARBA00022833"/>
    </source>
</evidence>
<evidence type="ECO:0000259" key="7">
    <source>
        <dbReference type="PROSITE" id="PS50305"/>
    </source>
</evidence>
<evidence type="ECO:0000256" key="5">
    <source>
        <dbReference type="PROSITE-ProRule" id="PRU00236"/>
    </source>
</evidence>
<dbReference type="InterPro" id="IPR029035">
    <property type="entry name" value="DHS-like_NAD/FAD-binding_dom"/>
</dbReference>
<feature type="compositionally biased region" description="Basic and acidic residues" evidence="6">
    <location>
        <begin position="462"/>
        <end position="478"/>
    </location>
</feature>
<feature type="region of interest" description="Disordered" evidence="6">
    <location>
        <begin position="255"/>
        <end position="489"/>
    </location>
</feature>
<dbReference type="GO" id="GO:0046872">
    <property type="term" value="F:metal ion binding"/>
    <property type="evidence" value="ECO:0007669"/>
    <property type="project" value="UniProtKB-KW"/>
</dbReference>
<proteinExistence type="predicted"/>
<feature type="compositionally biased region" description="Basic and acidic residues" evidence="6">
    <location>
        <begin position="279"/>
        <end position="291"/>
    </location>
</feature>
<dbReference type="InterPro" id="IPR050134">
    <property type="entry name" value="NAD-dep_sirtuin_deacylases"/>
</dbReference>
<reference evidence="8" key="1">
    <citation type="submission" date="2020-11" db="EMBL/GenBank/DDBJ databases">
        <authorList>
            <person name="Tran Van P."/>
        </authorList>
    </citation>
    <scope>NUCLEOTIDE SEQUENCE</scope>
</reference>
<dbReference type="Proteomes" id="UP000677054">
    <property type="component" value="Unassembled WGS sequence"/>
</dbReference>
<keyword evidence="3" id="KW-0862">Zinc</keyword>